<dbReference type="InterPro" id="IPR006149">
    <property type="entry name" value="EB_dom"/>
</dbReference>
<dbReference type="EMBL" id="JOJR01011142">
    <property type="protein sequence ID" value="RCN25604.1"/>
    <property type="molecule type" value="Genomic_DNA"/>
</dbReference>
<feature type="domain" description="EB" evidence="1">
    <location>
        <begin position="2"/>
        <end position="38"/>
    </location>
</feature>
<accession>A0A368F0K1</accession>
<evidence type="ECO:0000259" key="1">
    <source>
        <dbReference type="Pfam" id="PF01683"/>
    </source>
</evidence>
<sequence>MVSVGDQCRYDEQCTGYSQCTNGYCRCPDGDAPTNGMCNTQSTGCKPYQVSVNSQCLDKVSIGQSCTNVAQCIRKFLIMSPFCIILTYSLQNCCITNC</sequence>
<gene>
    <name evidence="2" type="ORF">ANCCAN_28682</name>
</gene>
<evidence type="ECO:0000313" key="3">
    <source>
        <dbReference type="Proteomes" id="UP000252519"/>
    </source>
</evidence>
<dbReference type="Pfam" id="PF01683">
    <property type="entry name" value="EB"/>
    <property type="match status" value="2"/>
</dbReference>
<keyword evidence="3" id="KW-1185">Reference proteome</keyword>
<evidence type="ECO:0000313" key="2">
    <source>
        <dbReference type="EMBL" id="RCN25604.1"/>
    </source>
</evidence>
<reference evidence="2 3" key="1">
    <citation type="submission" date="2014-10" db="EMBL/GenBank/DDBJ databases">
        <title>Draft genome of the hookworm Ancylostoma caninum.</title>
        <authorList>
            <person name="Mitreva M."/>
        </authorList>
    </citation>
    <scope>NUCLEOTIDE SEQUENCE [LARGE SCALE GENOMIC DNA]</scope>
    <source>
        <strain evidence="2 3">Baltimore</strain>
    </source>
</reference>
<dbReference type="Proteomes" id="UP000252519">
    <property type="component" value="Unassembled WGS sequence"/>
</dbReference>
<name>A0A368F0K1_ANCCA</name>
<organism evidence="2 3">
    <name type="scientific">Ancylostoma caninum</name>
    <name type="common">Dog hookworm</name>
    <dbReference type="NCBI Taxonomy" id="29170"/>
    <lineage>
        <taxon>Eukaryota</taxon>
        <taxon>Metazoa</taxon>
        <taxon>Ecdysozoa</taxon>
        <taxon>Nematoda</taxon>
        <taxon>Chromadorea</taxon>
        <taxon>Rhabditida</taxon>
        <taxon>Rhabditina</taxon>
        <taxon>Rhabditomorpha</taxon>
        <taxon>Strongyloidea</taxon>
        <taxon>Ancylostomatidae</taxon>
        <taxon>Ancylostomatinae</taxon>
        <taxon>Ancylostoma</taxon>
    </lineage>
</organism>
<dbReference type="OrthoDB" id="5874482at2759"/>
<dbReference type="AlphaFoldDB" id="A0A368F0K1"/>
<proteinExistence type="predicted"/>
<dbReference type="STRING" id="29170.A0A368F0K1"/>
<comment type="caution">
    <text evidence="2">The sequence shown here is derived from an EMBL/GenBank/DDBJ whole genome shotgun (WGS) entry which is preliminary data.</text>
</comment>
<feature type="domain" description="EB" evidence="1">
    <location>
        <begin position="45"/>
        <end position="73"/>
    </location>
</feature>
<protein>
    <submittedName>
        <fullName evidence="2">EB module</fullName>
    </submittedName>
</protein>